<organism evidence="2">
    <name type="scientific">Anguilla anguilla</name>
    <name type="common">European freshwater eel</name>
    <name type="synonym">Muraena anguilla</name>
    <dbReference type="NCBI Taxonomy" id="7936"/>
    <lineage>
        <taxon>Eukaryota</taxon>
        <taxon>Metazoa</taxon>
        <taxon>Chordata</taxon>
        <taxon>Craniata</taxon>
        <taxon>Vertebrata</taxon>
        <taxon>Euteleostomi</taxon>
        <taxon>Actinopterygii</taxon>
        <taxon>Neopterygii</taxon>
        <taxon>Teleostei</taxon>
        <taxon>Anguilliformes</taxon>
        <taxon>Anguillidae</taxon>
        <taxon>Anguilla</taxon>
    </lineage>
</organism>
<sequence>MYNDLVTTGISFFVFCWETLTIKCVYICKM</sequence>
<protein>
    <submittedName>
        <fullName evidence="2">Uncharacterized protein</fullName>
    </submittedName>
</protein>
<proteinExistence type="predicted"/>
<keyword evidence="1" id="KW-0812">Transmembrane</keyword>
<evidence type="ECO:0000313" key="2">
    <source>
        <dbReference type="EMBL" id="JAG99629.1"/>
    </source>
</evidence>
<accession>A0A0E9P6B6</accession>
<evidence type="ECO:0000256" key="1">
    <source>
        <dbReference type="SAM" id="Phobius"/>
    </source>
</evidence>
<feature type="transmembrane region" description="Helical" evidence="1">
    <location>
        <begin position="6"/>
        <end position="28"/>
    </location>
</feature>
<dbReference type="AlphaFoldDB" id="A0A0E9P6B6"/>
<keyword evidence="1" id="KW-0472">Membrane</keyword>
<reference evidence="2" key="1">
    <citation type="submission" date="2014-11" db="EMBL/GenBank/DDBJ databases">
        <authorList>
            <person name="Amaro Gonzalez C."/>
        </authorList>
    </citation>
    <scope>NUCLEOTIDE SEQUENCE</scope>
</reference>
<name>A0A0E9P6B6_ANGAN</name>
<reference evidence="2" key="2">
    <citation type="journal article" date="2015" name="Fish Shellfish Immunol.">
        <title>Early steps in the European eel (Anguilla anguilla)-Vibrio vulnificus interaction in the gills: Role of the RtxA13 toxin.</title>
        <authorList>
            <person name="Callol A."/>
            <person name="Pajuelo D."/>
            <person name="Ebbesson L."/>
            <person name="Teles M."/>
            <person name="MacKenzie S."/>
            <person name="Amaro C."/>
        </authorList>
    </citation>
    <scope>NUCLEOTIDE SEQUENCE</scope>
</reference>
<keyword evidence="1" id="KW-1133">Transmembrane helix</keyword>
<dbReference type="EMBL" id="GBXM01108947">
    <property type="protein sequence ID" value="JAG99629.1"/>
    <property type="molecule type" value="Transcribed_RNA"/>
</dbReference>